<dbReference type="Gene3D" id="1.25.40.10">
    <property type="entry name" value="Tetratricopeptide repeat domain"/>
    <property type="match status" value="2"/>
</dbReference>
<gene>
    <name evidence="2" type="ORF">NEA10_07935</name>
</gene>
<reference evidence="2" key="1">
    <citation type="submission" date="2022-06" db="EMBL/GenBank/DDBJ databases">
        <title>Genome sequence of Phormidium yuhuli AB48 isolated from an industrial photobioreactor environment.</title>
        <authorList>
            <person name="Qiu Y."/>
            <person name="Noonan A.J.C."/>
            <person name="Dofher K."/>
            <person name="Koch M."/>
            <person name="Kieft B."/>
            <person name="Lin X."/>
            <person name="Ziels R.M."/>
            <person name="Hallam S.J."/>
        </authorList>
    </citation>
    <scope>NUCLEOTIDE SEQUENCE</scope>
    <source>
        <strain evidence="2">AB48</strain>
    </source>
</reference>
<evidence type="ECO:0000313" key="3">
    <source>
        <dbReference type="Proteomes" id="UP001056708"/>
    </source>
</evidence>
<dbReference type="PANTHER" id="PTHR10098">
    <property type="entry name" value="RAPSYN-RELATED"/>
    <property type="match status" value="1"/>
</dbReference>
<dbReference type="InterPro" id="IPR019734">
    <property type="entry name" value="TPR_rpt"/>
</dbReference>
<sequence>MVIASWILSRLRLKRRRGGCLRYWRSLGLTLLLVLLLGKLGWGTPEPQSPQLVFEQWRSHYQNQAYDAALETLTPLLDSENISGANRALAYNYRALTQQKQGDWQQAQRAIERAWQLLDPSEPSTPPNPETQRILAAILTTRGQIELALGQPDAAYERWRQATDYYRDLGYAEGVTGGILNQAQALQELGFTVRACDTLLALSFAKGGTAIPQNLRCQQLQGQSPQQIRDWLAQITLETPPQLQIRILQSLGTLLQALGDLEAAEGVLQEAAARVGADSQEIYPSLALDLGNLYGAKARRYQRLGMFQTPFREARARSLAYYAPRTGQTPQQRLRSQLNTLLLLTALDLSGDNPNPDPQARETVQTLLSEIPRQLDQLPLSRQRVYDRVSVACVLLKCDSGSRRLREQPPEPPHLPDWGSSPQMVEQLLQQAQQEAEQLADDRAISYVWGAWGRLAQVQGNLSEAEDYTQKAISRGEALGADELLYHWYWQLARLQTAQGVSPLAAYEQAFQSLKRLRAKVMSEYATVRFSLGEQVAPLYQEYAQRLFAIEGMSQGELRKAIEVMDALQVAEINDFFGLACLEVRSRDLREYPNTAVIHIFTFPERFEVILEESDGTLKHQRVEFPEDIATFLDSLQLSLRANFEDQASLTRLYDALIAPLEADLEILHPQQLVFVLYGQIRQIPMAALYDGQHYLIEAYPIAIAPSLELLEPRGLATPQLRLLAAGRENFETLLEAIDENASAFPWLPLQDLRHLNLYFVEEELRGISNFIRSKLLLEEDFTIKALSQEIHSLNYPIVHIASHGQFSNFAEDTFILADRPLVIRELADILNIQDPTRRNDIELLVLSACETARESDRATLGMAGIAARAGVRTIIGSFWAVDDQSTAFLMQRFYQGLNEAQNDHETINKAEALRQAQIAMIQGEFGEVYRDPYFWAPFVLIGHWN</sequence>
<dbReference type="Proteomes" id="UP001056708">
    <property type="component" value="Chromosome"/>
</dbReference>
<dbReference type="Pfam" id="PF12770">
    <property type="entry name" value="CHAT"/>
    <property type="match status" value="1"/>
</dbReference>
<dbReference type="InterPro" id="IPR024983">
    <property type="entry name" value="CHAT_dom"/>
</dbReference>
<dbReference type="EMBL" id="CP098611">
    <property type="protein sequence ID" value="USR92637.1"/>
    <property type="molecule type" value="Genomic_DNA"/>
</dbReference>
<dbReference type="RefSeq" id="WP_252664785.1">
    <property type="nucleotide sequence ID" value="NZ_CP098611.1"/>
</dbReference>
<feature type="domain" description="CHAT" evidence="1">
    <location>
        <begin position="647"/>
        <end position="943"/>
    </location>
</feature>
<keyword evidence="3" id="KW-1185">Reference proteome</keyword>
<accession>A0ABY5ATT3</accession>
<evidence type="ECO:0000313" key="2">
    <source>
        <dbReference type="EMBL" id="USR92637.1"/>
    </source>
</evidence>
<dbReference type="SMART" id="SM00028">
    <property type="entry name" value="TPR"/>
    <property type="match status" value="4"/>
</dbReference>
<dbReference type="SUPFAM" id="SSF48452">
    <property type="entry name" value="TPR-like"/>
    <property type="match status" value="1"/>
</dbReference>
<evidence type="ECO:0000259" key="1">
    <source>
        <dbReference type="Pfam" id="PF12770"/>
    </source>
</evidence>
<name>A0ABY5ATT3_9CYAN</name>
<protein>
    <submittedName>
        <fullName evidence="2">CHAT domain-containing protein</fullName>
    </submittedName>
</protein>
<dbReference type="PANTHER" id="PTHR10098:SF112">
    <property type="entry name" value="SLR0380 PROTEIN"/>
    <property type="match status" value="1"/>
</dbReference>
<dbReference type="InterPro" id="IPR011990">
    <property type="entry name" value="TPR-like_helical_dom_sf"/>
</dbReference>
<proteinExistence type="predicted"/>
<organism evidence="2 3">
    <name type="scientific">Phormidium yuhuli AB48</name>
    <dbReference type="NCBI Taxonomy" id="2940671"/>
    <lineage>
        <taxon>Bacteria</taxon>
        <taxon>Bacillati</taxon>
        <taxon>Cyanobacteriota</taxon>
        <taxon>Cyanophyceae</taxon>
        <taxon>Oscillatoriophycideae</taxon>
        <taxon>Oscillatoriales</taxon>
        <taxon>Oscillatoriaceae</taxon>
        <taxon>Phormidium</taxon>
        <taxon>Phormidium yuhuli</taxon>
    </lineage>
</organism>